<dbReference type="Gene3D" id="3.30.450.40">
    <property type="match status" value="1"/>
</dbReference>
<dbReference type="EMBL" id="CAXAMN010014558">
    <property type="protein sequence ID" value="CAK9043738.1"/>
    <property type="molecule type" value="Genomic_DNA"/>
</dbReference>
<dbReference type="Proteomes" id="UP001642484">
    <property type="component" value="Unassembled WGS sequence"/>
</dbReference>
<proteinExistence type="predicted"/>
<comment type="caution">
    <text evidence="2">The sequence shown here is derived from an EMBL/GenBank/DDBJ whole genome shotgun (WGS) entry which is preliminary data.</text>
</comment>
<sequence>MTSTKREGSAPSASHASIAYAKQGISAPPKNRTAKYGGVTWLPVVMCTVKKGKAKVTVPPAAFMCLSRVAAGIREMNWTKMYKALEILARFLIPCEAVTLYLVEEGGRYLRRVNSFLDAFPPERRGPSLQPVSESTLQGACAMKAEPCGLPVRARTVTKAQVEWASSEAMGLYPVPSKGTFHDLSAGGAPESDESMPTVSKVRNVLAFPLCFGSPSEEDPFGDYASVDSEHALADPRVFGVLKMTNRLSRGRAAQLHLTSAKDRAETKYQPFGKRDTELLECLNEFLREVYFSIDPVTFGPRDERSLDVREEFEPLNAPSLMSGTSQPSRSHQSGKLTHQQSGSRLLSHVKSGGSAVSMAAGMFGILGNAFAKGTAQRRAELPDLVQRPEVRVTSDSTEAMRAAPGWVYKEWTDEDMDFLGADHVTAQRRIGGITLLATWCLKDVKVDPFCVICRFQIRVARTSRLGPSEQAVWKEAQPFFCVSADEGQNQLVSAFLSDFLRYGEEYIVSVRAGSADRWSEWSAPSEPKRLKACDLEPANVHMRCEFLHQEPAMEAFGVQDHVLHVAFPAFGTFDSRSPLPVEYCIEAWQRPDVLGAASTEELHAYARSLDQPSRIPGAGPEWLNATPIFVTTVKSDQVQGKIIECEVDLRKTPLVPLSQVYFSVKARYLSLPLETNFSPKYCWSQLMLVPELLTALPSPEPFLSTEFLPDAQGGGLGSMVLRWPFRHPAHFCEMESGDWHKGPFVPKALPGEFPLPFRVQCRVLRAASAGEAWPSNAEGTG</sequence>
<dbReference type="InterPro" id="IPR029016">
    <property type="entry name" value="GAF-like_dom_sf"/>
</dbReference>
<protein>
    <submittedName>
        <fullName evidence="2">Uncharacterized protein</fullName>
    </submittedName>
</protein>
<evidence type="ECO:0000313" key="2">
    <source>
        <dbReference type="EMBL" id="CAK9043738.1"/>
    </source>
</evidence>
<name>A0ABP0LWX6_9DINO</name>
<evidence type="ECO:0000256" key="1">
    <source>
        <dbReference type="SAM" id="MobiDB-lite"/>
    </source>
</evidence>
<evidence type="ECO:0000313" key="3">
    <source>
        <dbReference type="Proteomes" id="UP001642484"/>
    </source>
</evidence>
<feature type="compositionally biased region" description="Polar residues" evidence="1">
    <location>
        <begin position="320"/>
        <end position="345"/>
    </location>
</feature>
<reference evidence="2 3" key="1">
    <citation type="submission" date="2024-02" db="EMBL/GenBank/DDBJ databases">
        <authorList>
            <person name="Chen Y."/>
            <person name="Shah S."/>
            <person name="Dougan E. K."/>
            <person name="Thang M."/>
            <person name="Chan C."/>
        </authorList>
    </citation>
    <scope>NUCLEOTIDE SEQUENCE [LARGE SCALE GENOMIC DNA]</scope>
</reference>
<feature type="region of interest" description="Disordered" evidence="1">
    <location>
        <begin position="316"/>
        <end position="345"/>
    </location>
</feature>
<gene>
    <name evidence="2" type="ORF">CCMP2556_LOCUS23122</name>
</gene>
<accession>A0ABP0LWX6</accession>
<organism evidence="2 3">
    <name type="scientific">Durusdinium trenchii</name>
    <dbReference type="NCBI Taxonomy" id="1381693"/>
    <lineage>
        <taxon>Eukaryota</taxon>
        <taxon>Sar</taxon>
        <taxon>Alveolata</taxon>
        <taxon>Dinophyceae</taxon>
        <taxon>Suessiales</taxon>
        <taxon>Symbiodiniaceae</taxon>
        <taxon>Durusdinium</taxon>
    </lineage>
</organism>
<keyword evidence="3" id="KW-1185">Reference proteome</keyword>